<dbReference type="Proteomes" id="UP000189670">
    <property type="component" value="Unassembled WGS sequence"/>
</dbReference>
<accession>A0A1V1NRI0</accession>
<dbReference type="PROSITE" id="PS50222">
    <property type="entry name" value="EF_HAND_2"/>
    <property type="match status" value="1"/>
</dbReference>
<name>A0A1V1NRI0_9BACT</name>
<feature type="signal peptide" evidence="1">
    <location>
        <begin position="1"/>
        <end position="19"/>
    </location>
</feature>
<dbReference type="AlphaFoldDB" id="A0A1V1NRI0"/>
<proteinExistence type="predicted"/>
<dbReference type="InterPro" id="IPR002048">
    <property type="entry name" value="EF_hand_dom"/>
</dbReference>
<evidence type="ECO:0000313" key="3">
    <source>
        <dbReference type="EMBL" id="ETR65200.1"/>
    </source>
</evidence>
<comment type="caution">
    <text evidence="3">The sequence shown here is derived from an EMBL/GenBank/DDBJ whole genome shotgun (WGS) entry which is preliminary data.</text>
</comment>
<evidence type="ECO:0000313" key="4">
    <source>
        <dbReference type="Proteomes" id="UP000189670"/>
    </source>
</evidence>
<protein>
    <recommendedName>
        <fullName evidence="2">EF-hand domain-containing protein</fullName>
    </recommendedName>
</protein>
<sequence>MKQTTILIILLAMAHISYAEEAFHPADTNQDWQISAQEFQAYNQAWQQNQSWPHGTVPIPLTDLTRAAFLLSNGGNYFYDDSKTDALRWVSGKKPITNTLGMTFVDIAPGTFMMG</sequence>
<reference evidence="4" key="1">
    <citation type="submission" date="2012-11" db="EMBL/GenBank/DDBJ databases">
        <authorList>
            <person name="Lucero-Rivera Y.E."/>
            <person name="Tovar-Ramirez D."/>
        </authorList>
    </citation>
    <scope>NUCLEOTIDE SEQUENCE [LARGE SCALE GENOMIC DNA]</scope>
    <source>
        <strain evidence="4">Araruama</strain>
    </source>
</reference>
<keyword evidence="1" id="KW-0732">Signal</keyword>
<dbReference type="EMBL" id="ATBP01003094">
    <property type="protein sequence ID" value="ETR65200.1"/>
    <property type="molecule type" value="Genomic_DNA"/>
</dbReference>
<gene>
    <name evidence="3" type="ORF">OMM_14648</name>
</gene>
<feature type="non-terminal residue" evidence="3">
    <location>
        <position position="115"/>
    </location>
</feature>
<feature type="chain" id="PRO_5010733065" description="EF-hand domain-containing protein" evidence="1">
    <location>
        <begin position="20"/>
        <end position="115"/>
    </location>
</feature>
<evidence type="ECO:0000259" key="2">
    <source>
        <dbReference type="PROSITE" id="PS50222"/>
    </source>
</evidence>
<feature type="domain" description="EF-hand" evidence="2">
    <location>
        <begin position="14"/>
        <end position="49"/>
    </location>
</feature>
<organism evidence="3 4">
    <name type="scientific">Candidatus Magnetoglobus multicellularis str. Araruama</name>
    <dbReference type="NCBI Taxonomy" id="890399"/>
    <lineage>
        <taxon>Bacteria</taxon>
        <taxon>Pseudomonadati</taxon>
        <taxon>Thermodesulfobacteriota</taxon>
        <taxon>Desulfobacteria</taxon>
        <taxon>Desulfobacterales</taxon>
        <taxon>Desulfobacteraceae</taxon>
        <taxon>Candidatus Magnetoglobus</taxon>
    </lineage>
</organism>
<evidence type="ECO:0000256" key="1">
    <source>
        <dbReference type="SAM" id="SignalP"/>
    </source>
</evidence>
<dbReference type="GO" id="GO:0005509">
    <property type="term" value="F:calcium ion binding"/>
    <property type="evidence" value="ECO:0007669"/>
    <property type="project" value="InterPro"/>
</dbReference>